<sequence length="323" mass="37214">MNNKLIPTLLLTAFLAVTVTAQPQAVVASKTACETNADKAAPKTAYLMAYFVNKGQRLLWATSRDAKNWTSLDADMPHWKHQFVRDPYIRKVKGLYHMVHTTGMSGVTLAHWTSSDLINWTGGVIQVMPKKRGQKCWAPEFVWCGEEQLFYVHWSSNHPTEKRMVMHYTKTKDFKNINPEDSQIYYDHGKHCIDLTIEKYKGLYYGFHQVGQWRIPNPQGNLMVTSKSLNPAVERFDHAGEGKDVFPNQQHPTEAVAGIKLIEGDKWYFYADPNKHKILDLQAWETSDFKTFKEIEIDVPKGAKHCSMIQITEKELKRLQELK</sequence>
<evidence type="ECO:0000313" key="3">
    <source>
        <dbReference type="Proteomes" id="UP000557872"/>
    </source>
</evidence>
<reference evidence="2 3" key="1">
    <citation type="submission" date="2020-07" db="EMBL/GenBank/DDBJ databases">
        <title>Roseicoccus Jingziensis gen. nov., sp. nov., isolated from coastal seawater.</title>
        <authorList>
            <person name="Feng X."/>
        </authorList>
    </citation>
    <scope>NUCLEOTIDE SEQUENCE [LARGE SCALE GENOMIC DNA]</scope>
    <source>
        <strain evidence="2 3">N1E253</strain>
    </source>
</reference>
<feature type="chain" id="PRO_5032788894" evidence="1">
    <location>
        <begin position="22"/>
        <end position="323"/>
    </location>
</feature>
<dbReference type="EMBL" id="JACBAZ010000003">
    <property type="protein sequence ID" value="NWK55605.1"/>
    <property type="molecule type" value="Genomic_DNA"/>
</dbReference>
<keyword evidence="3" id="KW-1185">Reference proteome</keyword>
<dbReference type="PANTHER" id="PTHR43301">
    <property type="entry name" value="ARABINAN ENDO-1,5-ALPHA-L-ARABINOSIDASE"/>
    <property type="match status" value="1"/>
</dbReference>
<feature type="signal peptide" evidence="1">
    <location>
        <begin position="1"/>
        <end position="21"/>
    </location>
</feature>
<proteinExistence type="predicted"/>
<dbReference type="RefSeq" id="WP_178932155.1">
    <property type="nucleotide sequence ID" value="NZ_JACBAZ010000003.1"/>
</dbReference>
<organism evidence="2 3">
    <name type="scientific">Oceaniferula marina</name>
    <dbReference type="NCBI Taxonomy" id="2748318"/>
    <lineage>
        <taxon>Bacteria</taxon>
        <taxon>Pseudomonadati</taxon>
        <taxon>Verrucomicrobiota</taxon>
        <taxon>Verrucomicrobiia</taxon>
        <taxon>Verrucomicrobiales</taxon>
        <taxon>Verrucomicrobiaceae</taxon>
        <taxon>Oceaniferula</taxon>
    </lineage>
</organism>
<keyword evidence="1" id="KW-0732">Signal</keyword>
<name>A0A851GKA7_9BACT</name>
<accession>A0A851GKA7</accession>
<dbReference type="Proteomes" id="UP000557872">
    <property type="component" value="Unassembled WGS sequence"/>
</dbReference>
<gene>
    <name evidence="2" type="ORF">HW115_08275</name>
</gene>
<dbReference type="PANTHER" id="PTHR43301:SF3">
    <property type="entry name" value="ARABINAN ENDO-1,5-ALPHA-L-ARABINOSIDASE A-RELATED"/>
    <property type="match status" value="1"/>
</dbReference>
<dbReference type="Gene3D" id="2.115.10.20">
    <property type="entry name" value="Glycosyl hydrolase domain, family 43"/>
    <property type="match status" value="1"/>
</dbReference>
<dbReference type="InterPro" id="IPR023296">
    <property type="entry name" value="Glyco_hydro_beta-prop_sf"/>
</dbReference>
<evidence type="ECO:0000313" key="2">
    <source>
        <dbReference type="EMBL" id="NWK55605.1"/>
    </source>
</evidence>
<dbReference type="SUPFAM" id="SSF75005">
    <property type="entry name" value="Arabinanase/levansucrase/invertase"/>
    <property type="match status" value="1"/>
</dbReference>
<dbReference type="InterPro" id="IPR050727">
    <property type="entry name" value="GH43_arabinanases"/>
</dbReference>
<comment type="caution">
    <text evidence="2">The sequence shown here is derived from an EMBL/GenBank/DDBJ whole genome shotgun (WGS) entry which is preliminary data.</text>
</comment>
<evidence type="ECO:0000256" key="1">
    <source>
        <dbReference type="SAM" id="SignalP"/>
    </source>
</evidence>
<dbReference type="AlphaFoldDB" id="A0A851GKA7"/>
<protein>
    <submittedName>
        <fullName evidence="2">Uncharacterized protein</fullName>
    </submittedName>
</protein>